<feature type="chain" id="PRO_5019397335" evidence="1">
    <location>
        <begin position="20"/>
        <end position="190"/>
    </location>
</feature>
<protein>
    <submittedName>
        <fullName evidence="2">Uncharacterized protein</fullName>
    </submittedName>
</protein>
<feature type="signal peptide" evidence="1">
    <location>
        <begin position="1"/>
        <end position="19"/>
    </location>
</feature>
<organism evidence="2 3">
    <name type="scientific">Elysia chlorotica</name>
    <name type="common">Eastern emerald elysia</name>
    <name type="synonym">Sea slug</name>
    <dbReference type="NCBI Taxonomy" id="188477"/>
    <lineage>
        <taxon>Eukaryota</taxon>
        <taxon>Metazoa</taxon>
        <taxon>Spiralia</taxon>
        <taxon>Lophotrochozoa</taxon>
        <taxon>Mollusca</taxon>
        <taxon>Gastropoda</taxon>
        <taxon>Heterobranchia</taxon>
        <taxon>Euthyneura</taxon>
        <taxon>Panpulmonata</taxon>
        <taxon>Sacoglossa</taxon>
        <taxon>Placobranchoidea</taxon>
        <taxon>Plakobranchidae</taxon>
        <taxon>Elysia</taxon>
    </lineage>
</organism>
<dbReference type="Proteomes" id="UP000271974">
    <property type="component" value="Unassembled WGS sequence"/>
</dbReference>
<proteinExistence type="predicted"/>
<evidence type="ECO:0000313" key="3">
    <source>
        <dbReference type="Proteomes" id="UP000271974"/>
    </source>
</evidence>
<evidence type="ECO:0000256" key="1">
    <source>
        <dbReference type="SAM" id="SignalP"/>
    </source>
</evidence>
<reference evidence="2 3" key="1">
    <citation type="submission" date="2019-01" db="EMBL/GenBank/DDBJ databases">
        <title>A draft genome assembly of the solar-powered sea slug Elysia chlorotica.</title>
        <authorList>
            <person name="Cai H."/>
            <person name="Li Q."/>
            <person name="Fang X."/>
            <person name="Li J."/>
            <person name="Curtis N.E."/>
            <person name="Altenburger A."/>
            <person name="Shibata T."/>
            <person name="Feng M."/>
            <person name="Maeda T."/>
            <person name="Schwartz J.A."/>
            <person name="Shigenobu S."/>
            <person name="Lundholm N."/>
            <person name="Nishiyama T."/>
            <person name="Yang H."/>
            <person name="Hasebe M."/>
            <person name="Li S."/>
            <person name="Pierce S.K."/>
            <person name="Wang J."/>
        </authorList>
    </citation>
    <scope>NUCLEOTIDE SEQUENCE [LARGE SCALE GENOMIC DNA]</scope>
    <source>
        <strain evidence="2">EC2010</strain>
        <tissue evidence="2">Whole organism of an adult</tissue>
    </source>
</reference>
<name>A0A433TWL2_ELYCH</name>
<dbReference type="OrthoDB" id="6178696at2759"/>
<sequence>MQSSILALVLLGLTSQALSSDICQAPQSESVFFLTNSRSDFYVANDFTQGKVLITFGDNGHAALWCIVDLVSGYTYLNTPEGGCKKTLYTDEQNALFEQCLPDTAVLERSGDVDFYSMSAPTLDWLVGMQPVPDTEYYFRHFSRFFHENVVSEDSTYGVVYQYSLGISDPTVFDKDLSVCEDAPLDRASK</sequence>
<dbReference type="EMBL" id="RQTK01000157">
    <property type="protein sequence ID" value="RUS85868.1"/>
    <property type="molecule type" value="Genomic_DNA"/>
</dbReference>
<comment type="caution">
    <text evidence="2">The sequence shown here is derived from an EMBL/GenBank/DDBJ whole genome shotgun (WGS) entry which is preliminary data.</text>
</comment>
<keyword evidence="3" id="KW-1185">Reference proteome</keyword>
<dbReference type="AlphaFoldDB" id="A0A433TWL2"/>
<gene>
    <name evidence="2" type="ORF">EGW08_006352</name>
</gene>
<accession>A0A433TWL2</accession>
<evidence type="ECO:0000313" key="2">
    <source>
        <dbReference type="EMBL" id="RUS85868.1"/>
    </source>
</evidence>
<keyword evidence="1" id="KW-0732">Signal</keyword>